<dbReference type="InterPro" id="IPR037123">
    <property type="entry name" value="PRibGlycinamide_synth_C_sf"/>
</dbReference>
<dbReference type="AlphaFoldDB" id="A0A0R2AH81"/>
<evidence type="ECO:0000256" key="9">
    <source>
        <dbReference type="ARBA" id="ARBA00023211"/>
    </source>
</evidence>
<keyword evidence="9" id="KW-0464">Manganese</keyword>
<reference evidence="16 17" key="1">
    <citation type="journal article" date="2015" name="Genome Announc.">
        <title>Expanding the biotechnology potential of lactobacilli through comparative genomics of 213 strains and associated genera.</title>
        <authorList>
            <person name="Sun Z."/>
            <person name="Harris H.M."/>
            <person name="McCann A."/>
            <person name="Guo C."/>
            <person name="Argimon S."/>
            <person name="Zhang W."/>
            <person name="Yang X."/>
            <person name="Jeffery I.B."/>
            <person name="Cooney J.C."/>
            <person name="Kagawa T.F."/>
            <person name="Liu W."/>
            <person name="Song Y."/>
            <person name="Salvetti E."/>
            <person name="Wrobel A."/>
            <person name="Rasinkangas P."/>
            <person name="Parkhill J."/>
            <person name="Rea M.C."/>
            <person name="O'Sullivan O."/>
            <person name="Ritari J."/>
            <person name="Douillard F.P."/>
            <person name="Paul Ross R."/>
            <person name="Yang R."/>
            <person name="Briner A.E."/>
            <person name="Felis G.E."/>
            <person name="de Vos W.M."/>
            <person name="Barrangou R."/>
            <person name="Klaenhammer T.R."/>
            <person name="Caufield P.W."/>
            <person name="Cui Y."/>
            <person name="Zhang H."/>
            <person name="O'Toole P.W."/>
        </authorList>
    </citation>
    <scope>NUCLEOTIDE SEQUENCE [LARGE SCALE GENOMIC DNA]</scope>
    <source>
        <strain evidence="16 17">DSM 20509</strain>
    </source>
</reference>
<dbReference type="Gene3D" id="3.30.470.20">
    <property type="entry name" value="ATP-grasp fold, B domain"/>
    <property type="match status" value="1"/>
</dbReference>
<evidence type="ECO:0000259" key="15">
    <source>
        <dbReference type="PROSITE" id="PS50975"/>
    </source>
</evidence>
<keyword evidence="8 14" id="KW-0067">ATP-binding</keyword>
<evidence type="ECO:0000256" key="1">
    <source>
        <dbReference type="ARBA" id="ARBA00001936"/>
    </source>
</evidence>
<dbReference type="Gene3D" id="3.90.600.10">
    <property type="entry name" value="Phosphoribosylglycinamide synthetase, C-terminal domain"/>
    <property type="match status" value="1"/>
</dbReference>
<evidence type="ECO:0000313" key="16">
    <source>
        <dbReference type="EMBL" id="KRM63289.1"/>
    </source>
</evidence>
<evidence type="ECO:0000256" key="10">
    <source>
        <dbReference type="ARBA" id="ARBA00038345"/>
    </source>
</evidence>
<dbReference type="EMBL" id="AYYP01000063">
    <property type="protein sequence ID" value="KRM63289.1"/>
    <property type="molecule type" value="Genomic_DNA"/>
</dbReference>
<dbReference type="InterPro" id="IPR020560">
    <property type="entry name" value="PRibGlycinamide_synth_C-dom"/>
</dbReference>
<dbReference type="Gene3D" id="3.40.50.20">
    <property type="match status" value="1"/>
</dbReference>
<evidence type="ECO:0000256" key="5">
    <source>
        <dbReference type="ARBA" id="ARBA00022598"/>
    </source>
</evidence>
<dbReference type="RefSeq" id="WP_056977247.1">
    <property type="nucleotide sequence ID" value="NZ_AYYP01000063.1"/>
</dbReference>
<evidence type="ECO:0000256" key="14">
    <source>
        <dbReference type="PROSITE-ProRule" id="PRU00409"/>
    </source>
</evidence>
<dbReference type="GO" id="GO:0004637">
    <property type="term" value="F:phosphoribosylamine-glycine ligase activity"/>
    <property type="evidence" value="ECO:0007669"/>
    <property type="project" value="UniProtKB-UniRule"/>
</dbReference>
<gene>
    <name evidence="13" type="primary">purD</name>
    <name evidence="16" type="ORF">FC14_GL000568</name>
</gene>
<organism evidence="16 17">
    <name type="scientific">Ligilactobacillus agilis DSM 20509</name>
    <dbReference type="NCBI Taxonomy" id="1423718"/>
    <lineage>
        <taxon>Bacteria</taxon>
        <taxon>Bacillati</taxon>
        <taxon>Bacillota</taxon>
        <taxon>Bacilli</taxon>
        <taxon>Lactobacillales</taxon>
        <taxon>Lactobacillaceae</taxon>
        <taxon>Ligilactobacillus</taxon>
    </lineage>
</organism>
<dbReference type="PROSITE" id="PS50975">
    <property type="entry name" value="ATP_GRASP"/>
    <property type="match status" value="1"/>
</dbReference>
<dbReference type="GO" id="GO:0005524">
    <property type="term" value="F:ATP binding"/>
    <property type="evidence" value="ECO:0007669"/>
    <property type="project" value="UniProtKB-UniRule"/>
</dbReference>
<dbReference type="InterPro" id="IPR020559">
    <property type="entry name" value="PRibGlycinamide_synth_CS"/>
</dbReference>
<comment type="similarity">
    <text evidence="10 13">Belongs to the GARS family.</text>
</comment>
<keyword evidence="6 14" id="KW-0547">Nucleotide-binding</keyword>
<evidence type="ECO:0000256" key="6">
    <source>
        <dbReference type="ARBA" id="ARBA00022741"/>
    </source>
</evidence>
<evidence type="ECO:0000256" key="12">
    <source>
        <dbReference type="ARBA" id="ARBA00042864"/>
    </source>
</evidence>
<dbReference type="Gene3D" id="3.30.1490.20">
    <property type="entry name" value="ATP-grasp fold, A domain"/>
    <property type="match status" value="1"/>
</dbReference>
<dbReference type="OrthoDB" id="9807240at2"/>
<comment type="pathway">
    <text evidence="3 13">Purine metabolism; IMP biosynthesis via de novo pathway; N(1)-(5-phospho-D-ribosyl)glycinamide from 5-phospho-alpha-D-ribose 1-diphosphate: step 2/2.</text>
</comment>
<dbReference type="InterPro" id="IPR020562">
    <property type="entry name" value="PRibGlycinamide_synth_N"/>
</dbReference>
<dbReference type="InterPro" id="IPR000115">
    <property type="entry name" value="PRibGlycinamide_synth"/>
</dbReference>
<evidence type="ECO:0000256" key="3">
    <source>
        <dbReference type="ARBA" id="ARBA00005174"/>
    </source>
</evidence>
<accession>A0A0R2AH81</accession>
<dbReference type="UniPathway" id="UPA00074">
    <property type="reaction ID" value="UER00125"/>
</dbReference>
<dbReference type="SMART" id="SM01210">
    <property type="entry name" value="GARS_C"/>
    <property type="match status" value="1"/>
</dbReference>
<keyword evidence="17" id="KW-1185">Reference proteome</keyword>
<evidence type="ECO:0000256" key="2">
    <source>
        <dbReference type="ARBA" id="ARBA00001946"/>
    </source>
</evidence>
<protein>
    <recommendedName>
        <fullName evidence="4 13">Phosphoribosylamine--glycine ligase</fullName>
        <ecNumber evidence="4 13">6.3.4.13</ecNumber>
    </recommendedName>
    <alternativeName>
        <fullName evidence="13">GARS</fullName>
    </alternativeName>
    <alternativeName>
        <fullName evidence="11 13">Glycinamide ribonucleotide synthetase</fullName>
    </alternativeName>
    <alternativeName>
        <fullName evidence="12 13">Phosphoribosylglycinamide synthetase</fullName>
    </alternativeName>
</protein>
<evidence type="ECO:0000256" key="7">
    <source>
        <dbReference type="ARBA" id="ARBA00022755"/>
    </source>
</evidence>
<dbReference type="InterPro" id="IPR013815">
    <property type="entry name" value="ATP_grasp_subdomain_1"/>
</dbReference>
<evidence type="ECO:0000256" key="13">
    <source>
        <dbReference type="HAMAP-Rule" id="MF_00138"/>
    </source>
</evidence>
<dbReference type="GO" id="GO:0009113">
    <property type="term" value="P:purine nucleobase biosynthetic process"/>
    <property type="evidence" value="ECO:0007669"/>
    <property type="project" value="InterPro"/>
</dbReference>
<comment type="caution">
    <text evidence="16">The sequence shown here is derived from an EMBL/GenBank/DDBJ whole genome shotgun (WGS) entry which is preliminary data.</text>
</comment>
<feature type="domain" description="ATP-grasp" evidence="15">
    <location>
        <begin position="112"/>
        <end position="313"/>
    </location>
</feature>
<dbReference type="InterPro" id="IPR011054">
    <property type="entry name" value="Rudment_hybrid_motif"/>
</dbReference>
<keyword evidence="7 13" id="KW-0658">Purine biosynthesis</keyword>
<evidence type="ECO:0000313" key="17">
    <source>
        <dbReference type="Proteomes" id="UP000051008"/>
    </source>
</evidence>
<dbReference type="SUPFAM" id="SSF51246">
    <property type="entry name" value="Rudiment single hybrid motif"/>
    <property type="match status" value="1"/>
</dbReference>
<comment type="cofactor">
    <cofactor evidence="2">
        <name>Mg(2+)</name>
        <dbReference type="ChEBI" id="CHEBI:18420"/>
    </cofactor>
</comment>
<dbReference type="HAMAP" id="MF_00138">
    <property type="entry name" value="GARS"/>
    <property type="match status" value="1"/>
</dbReference>
<dbReference type="Proteomes" id="UP000051008">
    <property type="component" value="Unassembled WGS sequence"/>
</dbReference>
<dbReference type="Pfam" id="PF02843">
    <property type="entry name" value="GARS_C"/>
    <property type="match status" value="1"/>
</dbReference>
<dbReference type="EC" id="6.3.4.13" evidence="4 13"/>
<dbReference type="InterPro" id="IPR020561">
    <property type="entry name" value="PRibGlycinamid_synth_ATP-grasp"/>
</dbReference>
<name>A0A0R2AH81_9LACO</name>
<evidence type="ECO:0000256" key="11">
    <source>
        <dbReference type="ARBA" id="ARBA00042242"/>
    </source>
</evidence>
<dbReference type="SMART" id="SM01209">
    <property type="entry name" value="GARS_A"/>
    <property type="match status" value="1"/>
</dbReference>
<comment type="cofactor">
    <cofactor evidence="1">
        <name>Mn(2+)</name>
        <dbReference type="ChEBI" id="CHEBI:29035"/>
    </cofactor>
</comment>
<evidence type="ECO:0000256" key="4">
    <source>
        <dbReference type="ARBA" id="ARBA00013255"/>
    </source>
</evidence>
<comment type="catalytic activity">
    <reaction evidence="13">
        <text>5-phospho-beta-D-ribosylamine + glycine + ATP = N(1)-(5-phospho-beta-D-ribosyl)glycinamide + ADP + phosphate + H(+)</text>
        <dbReference type="Rhea" id="RHEA:17453"/>
        <dbReference type="ChEBI" id="CHEBI:15378"/>
        <dbReference type="ChEBI" id="CHEBI:30616"/>
        <dbReference type="ChEBI" id="CHEBI:43474"/>
        <dbReference type="ChEBI" id="CHEBI:57305"/>
        <dbReference type="ChEBI" id="CHEBI:58681"/>
        <dbReference type="ChEBI" id="CHEBI:143788"/>
        <dbReference type="ChEBI" id="CHEBI:456216"/>
        <dbReference type="EC" id="6.3.4.13"/>
    </reaction>
</comment>
<dbReference type="InterPro" id="IPR016185">
    <property type="entry name" value="PreATP-grasp_dom_sf"/>
</dbReference>
<sequence>MTKKLRLLVVGAGGREHAIAKSLAQSSLVEKVFCAPGNVGMASDKIEVVNIGELEFDALKGLVAEEQIDWTFVGPENALVAGIVDSFEADGLKIFGPNKEAAQLEGSKDYAMRFMDQYQIPTAKFATYQSSEAAIAGLKDFSEPIVIKADGLAAGKGVVIAPSKDEAEAEIRLMFKKGQKQIVLEEFLAGDEYSLFLLIGKSGYRILPMAQDHKRAFDQDKGPNTGGMGAYSPVPQLAKVDYQRMLTEVVEPTIAGLKQANLNYQGVLYIGMILTAQGPKVIEYNVRLGDPETQVVLPRLATDFAELINAFVTEANLPEVKVKPNACLGVVLAAAGYPQAPLKGQAISLQLADESLDIDYANVTGSLDDLKGAGGRILTVLASAPSLAEAQLKVYECLNSQVQAETFYRKDIGFRATKASF</sequence>
<evidence type="ECO:0000256" key="8">
    <source>
        <dbReference type="ARBA" id="ARBA00022840"/>
    </source>
</evidence>
<dbReference type="NCBIfam" id="TIGR00877">
    <property type="entry name" value="purD"/>
    <property type="match status" value="1"/>
</dbReference>
<dbReference type="SUPFAM" id="SSF56059">
    <property type="entry name" value="Glutathione synthetase ATP-binding domain-like"/>
    <property type="match status" value="1"/>
</dbReference>
<dbReference type="PANTHER" id="PTHR43472">
    <property type="entry name" value="PHOSPHORIBOSYLAMINE--GLYCINE LIGASE"/>
    <property type="match status" value="1"/>
</dbReference>
<dbReference type="SUPFAM" id="SSF52440">
    <property type="entry name" value="PreATP-grasp domain"/>
    <property type="match status" value="1"/>
</dbReference>
<keyword evidence="5 13" id="KW-0436">Ligase</keyword>
<proteinExistence type="inferred from homology"/>
<dbReference type="PATRIC" id="fig|1423718.3.peg.587"/>
<dbReference type="PANTHER" id="PTHR43472:SF1">
    <property type="entry name" value="PHOSPHORIBOSYLAMINE--GLYCINE LIGASE, CHLOROPLASTIC"/>
    <property type="match status" value="1"/>
</dbReference>
<dbReference type="GO" id="GO:0006189">
    <property type="term" value="P:'de novo' IMP biosynthetic process"/>
    <property type="evidence" value="ECO:0007669"/>
    <property type="project" value="UniProtKB-UniRule"/>
</dbReference>
<dbReference type="PROSITE" id="PS00184">
    <property type="entry name" value="GARS"/>
    <property type="match status" value="1"/>
</dbReference>
<dbReference type="InterPro" id="IPR011761">
    <property type="entry name" value="ATP-grasp"/>
</dbReference>
<dbReference type="Pfam" id="PF02844">
    <property type="entry name" value="GARS_N"/>
    <property type="match status" value="1"/>
</dbReference>
<dbReference type="Pfam" id="PF01071">
    <property type="entry name" value="GARS_A"/>
    <property type="match status" value="1"/>
</dbReference>
<dbReference type="GO" id="GO:0046872">
    <property type="term" value="F:metal ion binding"/>
    <property type="evidence" value="ECO:0007669"/>
    <property type="project" value="InterPro"/>
</dbReference>